<sequence>MRKAALILAITLAASGCEGMNQFLNAGSDSGGREAGAPLDLSAAVKQALELSSNRASAELSQPGGYANDPQRRLGLPAQFDTITSTLSKFGLDSYVTQVEALMNRGAELAAAEAKDVFLTSIRQMTVTDAMGIIRGDDTAATDYFRRTSEPTLRERYQPIIRGQLERVGFYDQYKTLLNTYNALPLASKPNLDLEDYVMDQSLNGLFTKMAEEESLLRADPLSRGSALLGSVFGSNR</sequence>
<gene>
    <name evidence="1" type="ORF">AB5I84_00495</name>
</gene>
<dbReference type="RefSeq" id="WP_369453868.1">
    <property type="nucleotide sequence ID" value="NZ_JBGCUO010000001.1"/>
</dbReference>
<evidence type="ECO:0000313" key="2">
    <source>
        <dbReference type="Proteomes" id="UP001562065"/>
    </source>
</evidence>
<evidence type="ECO:0000313" key="1">
    <source>
        <dbReference type="EMBL" id="MEY1660621.1"/>
    </source>
</evidence>
<dbReference type="Pfam" id="PF13852">
    <property type="entry name" value="DUF4197"/>
    <property type="match status" value="1"/>
</dbReference>
<proteinExistence type="predicted"/>
<protein>
    <submittedName>
        <fullName evidence="1">DUF4197 domain-containing protein</fullName>
    </submittedName>
</protein>
<dbReference type="Proteomes" id="UP001562065">
    <property type="component" value="Unassembled WGS sequence"/>
</dbReference>
<dbReference type="InterPro" id="IPR025245">
    <property type="entry name" value="DUF4197"/>
</dbReference>
<name>A0ABV4ACQ0_9GAMM</name>
<dbReference type="PROSITE" id="PS51257">
    <property type="entry name" value="PROKAR_LIPOPROTEIN"/>
    <property type="match status" value="1"/>
</dbReference>
<dbReference type="EMBL" id="JBGCUO010000001">
    <property type="protein sequence ID" value="MEY1660621.1"/>
    <property type="molecule type" value="Genomic_DNA"/>
</dbReference>
<organism evidence="1 2">
    <name type="scientific">Isoalcanivorax beigongshangi</name>
    <dbReference type="NCBI Taxonomy" id="3238810"/>
    <lineage>
        <taxon>Bacteria</taxon>
        <taxon>Pseudomonadati</taxon>
        <taxon>Pseudomonadota</taxon>
        <taxon>Gammaproteobacteria</taxon>
        <taxon>Oceanospirillales</taxon>
        <taxon>Alcanivoracaceae</taxon>
        <taxon>Isoalcanivorax</taxon>
    </lineage>
</organism>
<accession>A0ABV4ACQ0</accession>
<comment type="caution">
    <text evidence="1">The sequence shown here is derived from an EMBL/GenBank/DDBJ whole genome shotgun (WGS) entry which is preliminary data.</text>
</comment>
<reference evidence="1 2" key="1">
    <citation type="submission" date="2024-07" db="EMBL/GenBank/DDBJ databases">
        <authorList>
            <person name="Ren Q."/>
        </authorList>
    </citation>
    <scope>NUCLEOTIDE SEQUENCE [LARGE SCALE GENOMIC DNA]</scope>
    <source>
        <strain evidence="1 2">REN37</strain>
    </source>
</reference>
<keyword evidence="2" id="KW-1185">Reference proteome</keyword>